<comment type="caution">
    <text evidence="11">The sequence shown here is derived from an EMBL/GenBank/DDBJ whole genome shotgun (WGS) entry which is preliminary data.</text>
</comment>
<evidence type="ECO:0000256" key="7">
    <source>
        <dbReference type="ARBA" id="ARBA00023204"/>
    </source>
</evidence>
<dbReference type="GO" id="GO:0003911">
    <property type="term" value="F:DNA ligase (NAD+) activity"/>
    <property type="evidence" value="ECO:0007669"/>
    <property type="project" value="UniProtKB-EC"/>
</dbReference>
<evidence type="ECO:0000256" key="8">
    <source>
        <dbReference type="ARBA" id="ARBA00034005"/>
    </source>
</evidence>
<feature type="non-terminal residue" evidence="11">
    <location>
        <position position="387"/>
    </location>
</feature>
<accession>A0ABT5TXU5</accession>
<evidence type="ECO:0000256" key="6">
    <source>
        <dbReference type="ARBA" id="ARBA00023027"/>
    </source>
</evidence>
<evidence type="ECO:0000256" key="9">
    <source>
        <dbReference type="SAM" id="MobiDB-lite"/>
    </source>
</evidence>
<keyword evidence="4" id="KW-0227">DNA damage</keyword>
<dbReference type="EC" id="6.5.1.2" evidence="1"/>
<evidence type="ECO:0000259" key="10">
    <source>
        <dbReference type="SMART" id="SM00532"/>
    </source>
</evidence>
<dbReference type="InterPro" id="IPR013840">
    <property type="entry name" value="DNAligase_N"/>
</dbReference>
<evidence type="ECO:0000256" key="3">
    <source>
        <dbReference type="ARBA" id="ARBA00022705"/>
    </source>
</evidence>
<feature type="domain" description="NAD-dependent DNA ligase N-terminal" evidence="10">
    <location>
        <begin position="33"/>
        <end position="387"/>
    </location>
</feature>
<dbReference type="Proteomes" id="UP001165561">
    <property type="component" value="Unassembled WGS sequence"/>
</dbReference>
<dbReference type="Gene3D" id="2.40.50.140">
    <property type="entry name" value="Nucleic acid-binding proteins"/>
    <property type="match status" value="1"/>
</dbReference>
<organism evidence="11 12">
    <name type="scientific">Georgenia halotolerans</name>
    <dbReference type="NCBI Taxonomy" id="3028317"/>
    <lineage>
        <taxon>Bacteria</taxon>
        <taxon>Bacillati</taxon>
        <taxon>Actinomycetota</taxon>
        <taxon>Actinomycetes</taxon>
        <taxon>Micrococcales</taxon>
        <taxon>Bogoriellaceae</taxon>
        <taxon>Georgenia</taxon>
    </lineage>
</organism>
<keyword evidence="12" id="KW-1185">Reference proteome</keyword>
<sequence>MSTTAPRASGEDDAPVQATEQARTETPEPAGPEERQRWQHLAEQLDAAQFAYYVRDAPTISDAEYDAMLRELEELETDHPDLRGPDSPSQRVGGTFSTDFATVEHRRPMMSLDDVFSLEELRAWVARVRAETGREQIPMTAELKIDGLAVSLLYEDGRLVRAATRGDGRTGEDVTLNVRTIGSVPHRLTGEHHPAAVEIRGEVFFPVAAFGELNAGLVAAGKAPFANPRNAAAGSLRQKDPKVTAARPLDMIAHGVGDLDWGRTTPPESYTSQHHFYELLASWGVPVSSRTRLVSDQAELEEMIAHYGDHRHDVEHEIDGIVVKVADFALQRQLGATSRAPRWAAAYKYPPEEVNTRLLDIRVNVGRTGRVTPFGIMEPIKVAGSTV</sequence>
<dbReference type="Gene3D" id="3.30.470.30">
    <property type="entry name" value="DNA ligase/mRNA capping enzyme"/>
    <property type="match status" value="1"/>
</dbReference>
<feature type="compositionally biased region" description="Basic and acidic residues" evidence="9">
    <location>
        <begin position="22"/>
        <end position="37"/>
    </location>
</feature>
<dbReference type="PANTHER" id="PTHR23389:SF9">
    <property type="entry name" value="DNA LIGASE"/>
    <property type="match status" value="1"/>
</dbReference>
<dbReference type="SUPFAM" id="SSF50249">
    <property type="entry name" value="Nucleic acid-binding proteins"/>
    <property type="match status" value="1"/>
</dbReference>
<dbReference type="InterPro" id="IPR033136">
    <property type="entry name" value="DNA_ligase_CS"/>
</dbReference>
<evidence type="ECO:0000313" key="11">
    <source>
        <dbReference type="EMBL" id="MDD9206094.1"/>
    </source>
</evidence>
<reference evidence="11" key="1">
    <citation type="submission" date="2023-02" db="EMBL/GenBank/DDBJ databases">
        <title>Georgenia sp.10Sc9-8, isolated from a soil sample collected from the Taklamakan desert.</title>
        <authorList>
            <person name="Liu S."/>
        </authorList>
    </citation>
    <scope>NUCLEOTIDE SEQUENCE</scope>
    <source>
        <strain evidence="11">10Sc9-8</strain>
    </source>
</reference>
<dbReference type="PROSITE" id="PS01056">
    <property type="entry name" value="DNA_LIGASE_N2"/>
    <property type="match status" value="1"/>
</dbReference>
<dbReference type="EMBL" id="JARACI010000776">
    <property type="protein sequence ID" value="MDD9206094.1"/>
    <property type="molecule type" value="Genomic_DNA"/>
</dbReference>
<keyword evidence="2 11" id="KW-0436">Ligase</keyword>
<protein>
    <recommendedName>
        <fullName evidence="1">DNA ligase (NAD(+))</fullName>
        <ecNumber evidence="1">6.5.1.2</ecNumber>
    </recommendedName>
</protein>
<gene>
    <name evidence="11" type="primary">ligA</name>
    <name evidence="11" type="ORF">PU560_06360</name>
</gene>
<dbReference type="SUPFAM" id="SSF56091">
    <property type="entry name" value="DNA ligase/mRNA capping enzyme, catalytic domain"/>
    <property type="match status" value="1"/>
</dbReference>
<dbReference type="Pfam" id="PF01653">
    <property type="entry name" value="DNA_ligase_aden"/>
    <property type="match status" value="1"/>
</dbReference>
<proteinExistence type="predicted"/>
<keyword evidence="6" id="KW-0520">NAD</keyword>
<dbReference type="SMART" id="SM00532">
    <property type="entry name" value="LIGANc"/>
    <property type="match status" value="1"/>
</dbReference>
<dbReference type="InterPro" id="IPR012340">
    <property type="entry name" value="NA-bd_OB-fold"/>
</dbReference>
<evidence type="ECO:0000256" key="5">
    <source>
        <dbReference type="ARBA" id="ARBA00022833"/>
    </source>
</evidence>
<feature type="region of interest" description="Disordered" evidence="9">
    <location>
        <begin position="1"/>
        <end position="37"/>
    </location>
</feature>
<evidence type="ECO:0000256" key="1">
    <source>
        <dbReference type="ARBA" id="ARBA00012722"/>
    </source>
</evidence>
<dbReference type="Pfam" id="PF03120">
    <property type="entry name" value="OB_DNA_ligase"/>
    <property type="match status" value="1"/>
</dbReference>
<evidence type="ECO:0000256" key="2">
    <source>
        <dbReference type="ARBA" id="ARBA00022598"/>
    </source>
</evidence>
<dbReference type="Gene3D" id="1.10.287.610">
    <property type="entry name" value="Helix hairpin bin"/>
    <property type="match status" value="1"/>
</dbReference>
<comment type="catalytic activity">
    <reaction evidence="8">
        <text>NAD(+) + (deoxyribonucleotide)n-3'-hydroxyl + 5'-phospho-(deoxyribonucleotide)m = (deoxyribonucleotide)n+m + AMP + beta-nicotinamide D-nucleotide.</text>
        <dbReference type="EC" id="6.5.1.2"/>
    </reaction>
</comment>
<keyword evidence="3" id="KW-0235">DNA replication</keyword>
<dbReference type="InterPro" id="IPR018239">
    <property type="entry name" value="DNA_ligase_AS"/>
</dbReference>
<dbReference type="InterPro" id="IPR004150">
    <property type="entry name" value="NAD_DNA_ligase_OB"/>
</dbReference>
<dbReference type="InterPro" id="IPR013839">
    <property type="entry name" value="DNAligase_adenylation"/>
</dbReference>
<keyword evidence="7" id="KW-0234">DNA repair</keyword>
<dbReference type="PROSITE" id="PS01055">
    <property type="entry name" value="DNA_LIGASE_N1"/>
    <property type="match status" value="1"/>
</dbReference>
<dbReference type="PANTHER" id="PTHR23389">
    <property type="entry name" value="CHROMOSOME TRANSMISSION FIDELITY FACTOR 18"/>
    <property type="match status" value="1"/>
</dbReference>
<evidence type="ECO:0000313" key="12">
    <source>
        <dbReference type="Proteomes" id="UP001165561"/>
    </source>
</evidence>
<dbReference type="CDD" id="cd00114">
    <property type="entry name" value="LIGANc"/>
    <property type="match status" value="1"/>
</dbReference>
<evidence type="ECO:0000256" key="4">
    <source>
        <dbReference type="ARBA" id="ARBA00022763"/>
    </source>
</evidence>
<name>A0ABT5TXU5_9MICO</name>
<dbReference type="NCBIfam" id="NF005932">
    <property type="entry name" value="PRK07956.1"/>
    <property type="match status" value="1"/>
</dbReference>
<keyword evidence="5" id="KW-0862">Zinc</keyword>